<proteinExistence type="predicted"/>
<protein>
    <submittedName>
        <fullName evidence="2">Uncharacterized protein</fullName>
    </submittedName>
</protein>
<dbReference type="EMBL" id="JAQIBC010000014">
    <property type="protein sequence ID" value="MDM5264745.1"/>
    <property type="molecule type" value="Genomic_DNA"/>
</dbReference>
<keyword evidence="3" id="KW-1185">Reference proteome</keyword>
<keyword evidence="1" id="KW-0812">Transmembrane</keyword>
<evidence type="ECO:0000313" key="2">
    <source>
        <dbReference type="EMBL" id="MDM5264745.1"/>
    </source>
</evidence>
<feature type="transmembrane region" description="Helical" evidence="1">
    <location>
        <begin position="103"/>
        <end position="119"/>
    </location>
</feature>
<feature type="transmembrane region" description="Helical" evidence="1">
    <location>
        <begin position="81"/>
        <end position="97"/>
    </location>
</feature>
<sequence>MLMSIILLILAAGVPYYLILEKNKKLNSEKIFLISSFLVLCAIVISSFVTGTYSSLLVIISLLSAIFSIYKATKTTNFYKFGYYLLFINAPFFMLFIREQGVLYTLSLLITLGGVYSIAKHYDKYYGSANYHGISGTTLATPYVGAFLTVYLITLALYPPFPNALFLLSSMIKEEPTLLWYIVVVIVFLGNFMVAMRVMPRTVFGTPNTNLHYVDLTSKEKIIHFIIIILLLALSIIGFKGAIA</sequence>
<feature type="transmembrane region" description="Helical" evidence="1">
    <location>
        <begin position="37"/>
        <end position="69"/>
    </location>
</feature>
<feature type="transmembrane region" description="Helical" evidence="1">
    <location>
        <begin position="140"/>
        <end position="158"/>
    </location>
</feature>
<gene>
    <name evidence="2" type="ORF">PF327_11120</name>
</gene>
<accession>A0ABT7QUI9</accession>
<evidence type="ECO:0000256" key="1">
    <source>
        <dbReference type="SAM" id="Phobius"/>
    </source>
</evidence>
<reference evidence="2" key="1">
    <citation type="submission" date="2023-01" db="EMBL/GenBank/DDBJ databases">
        <title>Sulfurovum sp. XTW-4 genome assembly.</title>
        <authorList>
            <person name="Wang J."/>
        </authorList>
    </citation>
    <scope>NUCLEOTIDE SEQUENCE</scope>
    <source>
        <strain evidence="2">XTW-4</strain>
    </source>
</reference>
<name>A0ABT7QUI9_9BACT</name>
<dbReference type="Proteomes" id="UP001169066">
    <property type="component" value="Unassembled WGS sequence"/>
</dbReference>
<keyword evidence="1" id="KW-1133">Transmembrane helix</keyword>
<feature type="transmembrane region" description="Helical" evidence="1">
    <location>
        <begin position="222"/>
        <end position="243"/>
    </location>
</feature>
<feature type="transmembrane region" description="Helical" evidence="1">
    <location>
        <begin position="178"/>
        <end position="196"/>
    </location>
</feature>
<evidence type="ECO:0000313" key="3">
    <source>
        <dbReference type="Proteomes" id="UP001169066"/>
    </source>
</evidence>
<dbReference type="RefSeq" id="WP_289402624.1">
    <property type="nucleotide sequence ID" value="NZ_JAQIBC010000014.1"/>
</dbReference>
<comment type="caution">
    <text evidence="2">The sequence shown here is derived from an EMBL/GenBank/DDBJ whole genome shotgun (WGS) entry which is preliminary data.</text>
</comment>
<keyword evidence="1" id="KW-0472">Membrane</keyword>
<organism evidence="2 3">
    <name type="scientific">Sulfurovum xiamenensis</name>
    <dbReference type="NCBI Taxonomy" id="3019066"/>
    <lineage>
        <taxon>Bacteria</taxon>
        <taxon>Pseudomonadati</taxon>
        <taxon>Campylobacterota</taxon>
        <taxon>Epsilonproteobacteria</taxon>
        <taxon>Campylobacterales</taxon>
        <taxon>Sulfurovaceae</taxon>
        <taxon>Sulfurovum</taxon>
    </lineage>
</organism>